<proteinExistence type="predicted"/>
<protein>
    <submittedName>
        <fullName evidence="3">Uncharacterized protein</fullName>
    </submittedName>
</protein>
<feature type="region of interest" description="Disordered" evidence="1">
    <location>
        <begin position="129"/>
        <end position="161"/>
    </location>
</feature>
<feature type="compositionally biased region" description="Basic and acidic residues" evidence="1">
    <location>
        <begin position="222"/>
        <end position="232"/>
    </location>
</feature>
<evidence type="ECO:0000313" key="3">
    <source>
        <dbReference type="WBParaSite" id="ALUE_0000462201-mRNA-1"/>
    </source>
</evidence>
<name>A0A9J2P455_ASCLU</name>
<evidence type="ECO:0000256" key="1">
    <source>
        <dbReference type="SAM" id="MobiDB-lite"/>
    </source>
</evidence>
<feature type="region of interest" description="Disordered" evidence="1">
    <location>
        <begin position="217"/>
        <end position="270"/>
    </location>
</feature>
<organism evidence="2 3">
    <name type="scientific">Ascaris lumbricoides</name>
    <name type="common">Giant roundworm</name>
    <dbReference type="NCBI Taxonomy" id="6252"/>
    <lineage>
        <taxon>Eukaryota</taxon>
        <taxon>Metazoa</taxon>
        <taxon>Ecdysozoa</taxon>
        <taxon>Nematoda</taxon>
        <taxon>Chromadorea</taxon>
        <taxon>Rhabditida</taxon>
        <taxon>Spirurina</taxon>
        <taxon>Ascaridomorpha</taxon>
        <taxon>Ascaridoidea</taxon>
        <taxon>Ascarididae</taxon>
        <taxon>Ascaris</taxon>
    </lineage>
</organism>
<feature type="compositionally biased region" description="Low complexity" evidence="1">
    <location>
        <begin position="359"/>
        <end position="381"/>
    </location>
</feature>
<sequence length="518" mass="55152">MFTCAAEMTSSSPSTPATSSGSNTPSPAAQNHLMQSMSSPAFATHLGLMSSGSSGAMVSDKAASDPWIVPPSMCSLLRPGVEGRSLSSARMANGPQNGMPSSQAMAFSGPTPPTVQRDVLTQVMAPPGVVTSVNGHHPQGARGERRTRRPSQRSSTKTMWGHLRAIHFKGRDWTALQQQAQAANNPASDPYANMDESLLTDTSIGSTQSWLEEQLGISSSPSHDENQLDTRGDSCNIEFSDLEPQEGGGVKRHSDTPTQPYVKRNRPTGYSPSATITNEMYANAAKLGPSNGLTAVRAALSQQQRNTDDVTFIKKTMNFLAMIPHSSEVINITAGFSGEEDGTANSAIDENGEECSSEGTSRSAGVAASGSAPTPGGDNNQLNTAALLSAATNDPFMYMAAANTVAASGMNSGDKMASTFSLMDGDCVVTLMRVAAELGCTFLFHCRDGQSHFCFEANEISAERLRGPQLSFIDVGNEVRVTEWNAGIELESEMWKKTDWTQFTWAIRGKCQKALLKR</sequence>
<keyword evidence="2" id="KW-1185">Reference proteome</keyword>
<dbReference type="WBParaSite" id="ALUE_0000462201-mRNA-1">
    <property type="protein sequence ID" value="ALUE_0000462201-mRNA-1"/>
    <property type="gene ID" value="ALUE_0000462201"/>
</dbReference>
<accession>A0A9J2P455</accession>
<dbReference type="Proteomes" id="UP000036681">
    <property type="component" value="Unplaced"/>
</dbReference>
<reference evidence="3" key="1">
    <citation type="submission" date="2023-03" db="UniProtKB">
        <authorList>
            <consortium name="WormBaseParasite"/>
        </authorList>
    </citation>
    <scope>IDENTIFICATION</scope>
</reference>
<feature type="region of interest" description="Disordered" evidence="1">
    <location>
        <begin position="1"/>
        <end position="31"/>
    </location>
</feature>
<evidence type="ECO:0000313" key="2">
    <source>
        <dbReference type="Proteomes" id="UP000036681"/>
    </source>
</evidence>
<feature type="compositionally biased region" description="Low complexity" evidence="1">
    <location>
        <begin position="9"/>
        <end position="29"/>
    </location>
</feature>
<dbReference type="AlphaFoldDB" id="A0A9J2P455"/>
<feature type="region of interest" description="Disordered" evidence="1">
    <location>
        <begin position="340"/>
        <end position="381"/>
    </location>
</feature>